<dbReference type="EMBL" id="CM010628">
    <property type="protein sequence ID" value="RID81119.1"/>
    <property type="molecule type" value="Genomic_DNA"/>
</dbReference>
<dbReference type="SUPFAM" id="SSF53098">
    <property type="entry name" value="Ribonuclease H-like"/>
    <property type="match status" value="1"/>
</dbReference>
<evidence type="ECO:0000259" key="1">
    <source>
        <dbReference type="Pfam" id="PF13456"/>
    </source>
</evidence>
<name>A0A398ATQ4_BRACM</name>
<evidence type="ECO:0000313" key="3">
    <source>
        <dbReference type="Proteomes" id="UP000264353"/>
    </source>
</evidence>
<feature type="domain" description="RNase H type-1" evidence="1">
    <location>
        <begin position="13"/>
        <end position="131"/>
    </location>
</feature>
<dbReference type="Pfam" id="PF13456">
    <property type="entry name" value="RVT_3"/>
    <property type="match status" value="1"/>
</dbReference>
<protein>
    <recommendedName>
        <fullName evidence="1">RNase H type-1 domain-containing protein</fullName>
    </recommendedName>
</protein>
<evidence type="ECO:0000313" key="2">
    <source>
        <dbReference type="EMBL" id="RID81119.1"/>
    </source>
</evidence>
<dbReference type="InterPro" id="IPR012337">
    <property type="entry name" value="RNaseH-like_sf"/>
</dbReference>
<gene>
    <name evidence="2" type="ORF">BRARA_A03724</name>
</gene>
<dbReference type="PANTHER" id="PTHR34146">
    <property type="entry name" value="POLYNUCLEOTIDYL TRANSFERASE, RIBONUCLEASE H-LIKE SUPERFAMILY PROTEIN-RELATED"/>
    <property type="match status" value="1"/>
</dbReference>
<dbReference type="GO" id="GO:0004523">
    <property type="term" value="F:RNA-DNA hybrid ribonuclease activity"/>
    <property type="evidence" value="ECO:0007669"/>
    <property type="project" value="InterPro"/>
</dbReference>
<dbReference type="InterPro" id="IPR002156">
    <property type="entry name" value="RNaseH_domain"/>
</dbReference>
<dbReference type="AlphaFoldDB" id="A0A398ATQ4"/>
<proteinExistence type="predicted"/>
<dbReference type="PANTHER" id="PTHR34146:SF3">
    <property type="entry name" value="POLYNUCLEOTIDYL TRANSFERASE, RIBONUCLEASE H-LIKE SUPERFAMILY PROTEIN"/>
    <property type="match status" value="1"/>
</dbReference>
<dbReference type="GO" id="GO:0003676">
    <property type="term" value="F:nucleic acid binding"/>
    <property type="evidence" value="ECO:0007669"/>
    <property type="project" value="InterPro"/>
</dbReference>
<reference evidence="2 3" key="1">
    <citation type="submission" date="2018-06" db="EMBL/GenBank/DDBJ databases">
        <title>WGS assembly of Brassica rapa FPsc.</title>
        <authorList>
            <person name="Bowman J."/>
            <person name="Kohchi T."/>
            <person name="Yamato K."/>
            <person name="Jenkins J."/>
            <person name="Shu S."/>
            <person name="Ishizaki K."/>
            <person name="Yamaoka S."/>
            <person name="Nishihama R."/>
            <person name="Nakamura Y."/>
            <person name="Berger F."/>
            <person name="Adam C."/>
            <person name="Aki S."/>
            <person name="Althoff F."/>
            <person name="Araki T."/>
            <person name="Arteaga-Vazquez M."/>
            <person name="Balasubrmanian S."/>
            <person name="Bauer D."/>
            <person name="Boehm C."/>
            <person name="Briginshaw L."/>
            <person name="Caballero-Perez J."/>
            <person name="Catarino B."/>
            <person name="Chen F."/>
            <person name="Chiyoda S."/>
            <person name="Chovatia M."/>
            <person name="Davies K."/>
            <person name="Delmans M."/>
            <person name="Demura T."/>
            <person name="Dierschke T."/>
            <person name="Dolan L."/>
            <person name="Dorantes-Acosta A."/>
            <person name="Eklund D."/>
            <person name="Florent S."/>
            <person name="Flores-Sandoval E."/>
            <person name="Fujiyama A."/>
            <person name="Fukuzawa H."/>
            <person name="Galik B."/>
            <person name="Grimanelli D."/>
            <person name="Grimwood J."/>
            <person name="Grossniklaus U."/>
            <person name="Hamada T."/>
            <person name="Haseloff J."/>
            <person name="Hetherington A."/>
            <person name="Higo A."/>
            <person name="Hirakawa Y."/>
            <person name="Hundley H."/>
            <person name="Ikeda Y."/>
            <person name="Inoue K."/>
            <person name="Inoue S."/>
            <person name="Ishida S."/>
            <person name="Jia Q."/>
            <person name="Kakita M."/>
            <person name="Kanazawa T."/>
            <person name="Kawai Y."/>
            <person name="Kawashima T."/>
            <person name="Kennedy M."/>
            <person name="Kinose K."/>
            <person name="Kinoshita T."/>
            <person name="Kohara Y."/>
            <person name="Koide E."/>
            <person name="Komatsu K."/>
            <person name="Kopischke S."/>
            <person name="Kubo M."/>
            <person name="Kyozuka J."/>
            <person name="Lagercrantz U."/>
            <person name="Lin S."/>
            <person name="Lindquist E."/>
            <person name="Lipzen A."/>
            <person name="Lu C."/>
            <person name="Luna E."/>
            <person name="Martienssen R."/>
            <person name="Minamino N."/>
            <person name="Mizutani M."/>
            <person name="Mizutani M."/>
            <person name="Mochizuki N."/>
            <person name="Monte I."/>
            <person name="Mosher R."/>
            <person name="Nagasaki H."/>
            <person name="Nakagami H."/>
            <person name="Naramoto S."/>
            <person name="Nishitani K."/>
            <person name="Ohtani M."/>
            <person name="Okamoto T."/>
            <person name="Okumura M."/>
            <person name="Phillips J."/>
            <person name="Pollak B."/>
            <person name="Reinders A."/>
            <person name="Roevekamp M."/>
            <person name="Sano R."/>
            <person name="Sawa S."/>
            <person name="Schmid M."/>
            <person name="Shirakawa M."/>
            <person name="Solano R."/>
            <person name="Spunde A."/>
            <person name="Suetsugu N."/>
            <person name="Sugano S."/>
            <person name="Sugiyama A."/>
            <person name="Sun R."/>
            <person name="Suzuki Y."/>
            <person name="Takenaka M."/>
            <person name="Takezawa D."/>
            <person name="Tomogane H."/>
            <person name="Tsuzuki M."/>
            <person name="Ueda T."/>
            <person name="Umeda M."/>
            <person name="Ward J."/>
            <person name="Watanabe Y."/>
            <person name="Yazaki K."/>
            <person name="Yokoyama R."/>
            <person name="Yoshitake Y."/>
            <person name="Yotsui I."/>
            <person name="Zachgo S."/>
            <person name="Schmutz J."/>
        </authorList>
    </citation>
    <scope>NUCLEOTIDE SEQUENCE [LARGE SCALE GENOMIC DNA]</scope>
    <source>
        <strain evidence="3">cv. B-3</strain>
    </source>
</reference>
<accession>A0A398ATQ4</accession>
<dbReference type="Proteomes" id="UP000264353">
    <property type="component" value="Chromosome A1"/>
</dbReference>
<dbReference type="Gene3D" id="3.30.420.10">
    <property type="entry name" value="Ribonuclease H-like superfamily/Ribonuclease H"/>
    <property type="match status" value="1"/>
</dbReference>
<dbReference type="InterPro" id="IPR036397">
    <property type="entry name" value="RNaseH_sf"/>
</dbReference>
<organism evidence="2 3">
    <name type="scientific">Brassica campestris</name>
    <name type="common">Field mustard</name>
    <dbReference type="NCBI Taxonomy" id="3711"/>
    <lineage>
        <taxon>Eukaryota</taxon>
        <taxon>Viridiplantae</taxon>
        <taxon>Streptophyta</taxon>
        <taxon>Embryophyta</taxon>
        <taxon>Tracheophyta</taxon>
        <taxon>Spermatophyta</taxon>
        <taxon>Magnoliopsida</taxon>
        <taxon>eudicotyledons</taxon>
        <taxon>Gunneridae</taxon>
        <taxon>Pentapetalae</taxon>
        <taxon>rosids</taxon>
        <taxon>malvids</taxon>
        <taxon>Brassicales</taxon>
        <taxon>Brassicaceae</taxon>
        <taxon>Brassiceae</taxon>
        <taxon>Brassica</taxon>
    </lineage>
</organism>
<sequence>MLSGPGPWHSVFTDVAWNSSTEEAGLGWIMDDEISASQYSAMSTHVTSLLLAETLAVLAAMNFALSHGIDSIAVLFDSHILINTIKKKVMKLGIFGVLRDIYHLSTAFKSILFNFVSRSKNVLVDAKAQQAFWALNLS</sequence>